<dbReference type="Proteomes" id="UP000325161">
    <property type="component" value="Chromosome"/>
</dbReference>
<accession>A0A5C0AZJ2</accession>
<evidence type="ECO:0000313" key="1">
    <source>
        <dbReference type="EMBL" id="QEI07605.1"/>
    </source>
</evidence>
<organism evidence="1 2">
    <name type="scientific">Pigmentiphaga aceris</name>
    <dbReference type="NCBI Taxonomy" id="1940612"/>
    <lineage>
        <taxon>Bacteria</taxon>
        <taxon>Pseudomonadati</taxon>
        <taxon>Pseudomonadota</taxon>
        <taxon>Betaproteobacteria</taxon>
        <taxon>Burkholderiales</taxon>
        <taxon>Alcaligenaceae</taxon>
        <taxon>Pigmentiphaga</taxon>
    </lineage>
</organism>
<dbReference type="AlphaFoldDB" id="A0A5C0AZJ2"/>
<evidence type="ECO:0000313" key="2">
    <source>
        <dbReference type="Proteomes" id="UP000325161"/>
    </source>
</evidence>
<sequence length="79" mass="9074">MAFFQNEEHLHQMTHKVFNMVFTANDTVPVSGIYRCLGCSREIAVTRGEPFPNNKHHPHGPPQGPIRWQMIVIADHEPK</sequence>
<dbReference type="EMBL" id="CP043046">
    <property type="protein sequence ID" value="QEI07605.1"/>
    <property type="molecule type" value="Genomic_DNA"/>
</dbReference>
<gene>
    <name evidence="1" type="ORF">FXN63_18480</name>
</gene>
<proteinExistence type="predicted"/>
<dbReference type="KEGG" id="pacr:FXN63_18480"/>
<reference evidence="1 2" key="1">
    <citation type="submission" date="2019-08" db="EMBL/GenBank/DDBJ databases">
        <title>Amphibian skin-associated Pigmentiphaga: genome sequence and occurrence across geography and hosts.</title>
        <authorList>
            <person name="Bletz M.C."/>
            <person name="Bunk B."/>
            <person name="Sproeer C."/>
            <person name="Biwer P."/>
            <person name="Reiter S."/>
            <person name="Rabemananjara F.C.E."/>
            <person name="Schulz S."/>
            <person name="Overmann J."/>
            <person name="Vences M."/>
        </authorList>
    </citation>
    <scope>NUCLEOTIDE SEQUENCE [LARGE SCALE GENOMIC DNA]</scope>
    <source>
        <strain evidence="1 2">Mada1488</strain>
    </source>
</reference>
<dbReference type="OrthoDB" id="279280at2"/>
<protein>
    <submittedName>
        <fullName evidence="1">Protein L</fullName>
    </submittedName>
</protein>
<name>A0A5C0AZJ2_9BURK</name>
<keyword evidence="2" id="KW-1185">Reference proteome</keyword>
<dbReference type="RefSeq" id="WP_148816652.1">
    <property type="nucleotide sequence ID" value="NZ_CP043046.1"/>
</dbReference>